<dbReference type="OrthoDB" id="41163at2157"/>
<evidence type="ECO:0000313" key="4">
    <source>
        <dbReference type="Proteomes" id="UP000281564"/>
    </source>
</evidence>
<comment type="caution">
    <text evidence="3">The sequence shown here is derived from an EMBL/GenBank/DDBJ whole genome shotgun (WGS) entry which is preliminary data.</text>
</comment>
<proteinExistence type="predicted"/>
<evidence type="ECO:0000259" key="2">
    <source>
        <dbReference type="PROSITE" id="PS50966"/>
    </source>
</evidence>
<keyword evidence="1" id="KW-0862">Zinc</keyword>
<name>A0A3A6PX74_9EURY</name>
<dbReference type="RefSeq" id="WP_120086399.1">
    <property type="nucleotide sequence ID" value="NZ_QMDW01000035.1"/>
</dbReference>
<dbReference type="Proteomes" id="UP000281564">
    <property type="component" value="Unassembled WGS sequence"/>
</dbReference>
<dbReference type="GO" id="GO:0008270">
    <property type="term" value="F:zinc ion binding"/>
    <property type="evidence" value="ECO:0007669"/>
    <property type="project" value="UniProtKB-KW"/>
</dbReference>
<evidence type="ECO:0000313" key="3">
    <source>
        <dbReference type="EMBL" id="RJX47727.1"/>
    </source>
</evidence>
<keyword evidence="4" id="KW-1185">Reference proteome</keyword>
<evidence type="ECO:0000256" key="1">
    <source>
        <dbReference type="PROSITE-ProRule" id="PRU00325"/>
    </source>
</evidence>
<dbReference type="Pfam" id="PF04434">
    <property type="entry name" value="SWIM"/>
    <property type="match status" value="1"/>
</dbReference>
<sequence length="269" mass="30546">MNITEDTITDRCTQAVFKRGENYYQDGHVQQLNRFDDLITATVEGSRLYDVTINFDGRSPDTRCTCPYDGSGDCKHIVAVLLDIAAGAPADDSDSVKQVLADTAASELREFLGDALETHPELREQFLATFGDDHKSVEEYRSQVEQLFEQHADPGIYDAIDFSKFFEMAETYRDRERYLAAATVYRAIFEEVDAKYHWVDGAYDHYAQVIQRALDGYTNCVLATEPTPAEFDTYAGVIEARTTTDPPINTDQFQRALREFEDQYETDGE</sequence>
<organism evidence="3 4">
    <name type="scientific">Halonotius pteroides</name>
    <dbReference type="NCBI Taxonomy" id="268735"/>
    <lineage>
        <taxon>Archaea</taxon>
        <taxon>Methanobacteriati</taxon>
        <taxon>Methanobacteriota</taxon>
        <taxon>Stenosarchaea group</taxon>
        <taxon>Halobacteria</taxon>
        <taxon>Halobacteriales</taxon>
        <taxon>Haloferacaceae</taxon>
        <taxon>Halonotius</taxon>
    </lineage>
</organism>
<dbReference type="AlphaFoldDB" id="A0A3A6PX74"/>
<gene>
    <name evidence="3" type="ORF">DP106_14260</name>
</gene>
<dbReference type="PROSITE" id="PS50966">
    <property type="entry name" value="ZF_SWIM"/>
    <property type="match status" value="1"/>
</dbReference>
<keyword evidence="1" id="KW-0479">Metal-binding</keyword>
<protein>
    <recommendedName>
        <fullName evidence="2">SWIM-type domain-containing protein</fullName>
    </recommendedName>
</protein>
<feature type="domain" description="SWIM-type" evidence="2">
    <location>
        <begin position="49"/>
        <end position="85"/>
    </location>
</feature>
<accession>A0A3A6PX74</accession>
<dbReference type="InterPro" id="IPR007527">
    <property type="entry name" value="Znf_SWIM"/>
</dbReference>
<dbReference type="EMBL" id="QMDW01000035">
    <property type="protein sequence ID" value="RJX47727.1"/>
    <property type="molecule type" value="Genomic_DNA"/>
</dbReference>
<keyword evidence="1" id="KW-0863">Zinc-finger</keyword>
<reference evidence="3 4" key="1">
    <citation type="submission" date="2018-06" db="EMBL/GenBank/DDBJ databases">
        <title>Halonotius sp. F13-13 a new haloarchaeeon isolated from a solar saltern from Isla Cristina, Huelva, Spain.</title>
        <authorList>
            <person name="Duran-Viseras A."/>
            <person name="Sanchez-Porro C."/>
            <person name="Ventosa A."/>
        </authorList>
    </citation>
    <scope>NUCLEOTIDE SEQUENCE [LARGE SCALE GENOMIC DNA]</scope>
    <source>
        <strain evidence="3 4">CECT 7525</strain>
    </source>
</reference>